<keyword evidence="11 18" id="KW-0100">Branched-chain amino acid biosynthesis</keyword>
<evidence type="ECO:0000256" key="17">
    <source>
        <dbReference type="RuleBase" id="RU004516"/>
    </source>
</evidence>
<evidence type="ECO:0000256" key="4">
    <source>
        <dbReference type="ARBA" id="ARBA00004931"/>
    </source>
</evidence>
<dbReference type="GO" id="GO:0009098">
    <property type="term" value="P:L-leucine biosynthetic process"/>
    <property type="evidence" value="ECO:0007669"/>
    <property type="project" value="UniProtKB-UniPathway"/>
</dbReference>
<evidence type="ECO:0000256" key="5">
    <source>
        <dbReference type="ARBA" id="ARBA00005072"/>
    </source>
</evidence>
<evidence type="ECO:0000256" key="8">
    <source>
        <dbReference type="ARBA" id="ARBA00022605"/>
    </source>
</evidence>
<evidence type="ECO:0000256" key="18">
    <source>
        <dbReference type="RuleBase" id="RU004517"/>
    </source>
</evidence>
<comment type="similarity">
    <text evidence="6 16">Belongs to the class-IV pyridoxal-phosphate-dependent aminotransferase family.</text>
</comment>
<gene>
    <name evidence="20" type="ORF">CFBP7129_15850</name>
</gene>
<evidence type="ECO:0000256" key="19">
    <source>
        <dbReference type="RuleBase" id="RU004519"/>
    </source>
</evidence>
<organism evidence="20 21">
    <name type="scientific">Agrobacterium tumefaciens</name>
    <dbReference type="NCBI Taxonomy" id="358"/>
    <lineage>
        <taxon>Bacteria</taxon>
        <taxon>Pseudomonadati</taxon>
        <taxon>Pseudomonadota</taxon>
        <taxon>Alphaproteobacteria</taxon>
        <taxon>Hyphomicrobiales</taxon>
        <taxon>Rhizobiaceae</taxon>
        <taxon>Rhizobium/Agrobacterium group</taxon>
        <taxon>Agrobacterium</taxon>
        <taxon>Agrobacterium tumefaciens complex</taxon>
    </lineage>
</organism>
<dbReference type="UniPathway" id="UPA00048">
    <property type="reaction ID" value="UER00073"/>
</dbReference>
<evidence type="ECO:0000256" key="3">
    <source>
        <dbReference type="ARBA" id="ARBA00004824"/>
    </source>
</evidence>
<dbReference type="GO" id="GO:0009097">
    <property type="term" value="P:isoleucine biosynthetic process"/>
    <property type="evidence" value="ECO:0007669"/>
    <property type="project" value="UniProtKB-UniPathway"/>
</dbReference>
<dbReference type="EMBL" id="CP039923">
    <property type="protein sequence ID" value="QCL95758.1"/>
    <property type="molecule type" value="Genomic_DNA"/>
</dbReference>
<evidence type="ECO:0000256" key="7">
    <source>
        <dbReference type="ARBA" id="ARBA00022576"/>
    </source>
</evidence>
<name>A0A4D7YN08_AGRTU</name>
<evidence type="ECO:0000256" key="13">
    <source>
        <dbReference type="ARBA" id="ARBA00048798"/>
    </source>
</evidence>
<reference evidence="20 21" key="1">
    <citation type="submission" date="2019-04" db="EMBL/GenBank/DDBJ databases">
        <title>Complete genome sequence of Agrobacterium tumefaciens CFBP7129.</title>
        <authorList>
            <person name="Haryono M."/>
            <person name="Lin Y.-C."/>
            <person name="Lai E.-M."/>
            <person name="Kuo C.-H."/>
        </authorList>
    </citation>
    <scope>NUCLEOTIDE SEQUENCE [LARGE SCALE GENOMIC DNA]</scope>
    <source>
        <strain evidence="20 21">CFBP7129</strain>
    </source>
</reference>
<keyword evidence="8 18" id="KW-0028">Amino-acid biosynthesis</keyword>
<evidence type="ECO:0000256" key="14">
    <source>
        <dbReference type="ARBA" id="ARBA00049229"/>
    </source>
</evidence>
<sequence length="368" mass="40879">MSDTLSSPIRFDFTPSDQPLSEKKRLDAFENLGFGTVFTDHMVVIRWNPEQEWHDAKIVARQPFLMDPASSSLHYAQEIFEGMKAYRTPDEKIVLFRPRMNAKRFAESASRMAMPDVPEEIFVQAVEELVKVERDWIPAGDGSLYLRPFMFGSESFLGVRPAREYIFCVIASPVGSYFKGGVKPISVWVTEKYSRASPGGTGAAKCGGNYAASLIAQAEAVKNGCDQVVFLDSTEHRWVEELGGMNIFFVMENGILVTPPLTGTILPGITRDSILTLAKETGLTVQERAYSFEDWKLDAASGKLREAFACGTAAVVAPIGSVRHANGEFTIGVDSNQSITRALRRKLTSIQRCECVDPYGWVHTIRQK</sequence>
<keyword evidence="10 17" id="KW-0663">Pyridoxal phosphate</keyword>
<dbReference type="PROSITE" id="PS00770">
    <property type="entry name" value="AA_TRANSFER_CLASS_4"/>
    <property type="match status" value="1"/>
</dbReference>
<dbReference type="InterPro" id="IPR001544">
    <property type="entry name" value="Aminotrans_IV"/>
</dbReference>
<comment type="pathway">
    <text evidence="3 19">Amino-acid biosynthesis; L-isoleucine biosynthesis; L-isoleucine from 2-oxobutanoate: step 4/4.</text>
</comment>
<evidence type="ECO:0000313" key="21">
    <source>
        <dbReference type="Proteomes" id="UP000298649"/>
    </source>
</evidence>
<dbReference type="EC" id="2.6.1.42" evidence="18"/>
<dbReference type="RefSeq" id="WP_137004659.1">
    <property type="nucleotide sequence ID" value="NZ_CP039923.1"/>
</dbReference>
<dbReference type="Pfam" id="PF01063">
    <property type="entry name" value="Aminotran_4"/>
    <property type="match status" value="1"/>
</dbReference>
<dbReference type="GO" id="GO:0052655">
    <property type="term" value="F:L-valine-2-oxoglutarate transaminase activity"/>
    <property type="evidence" value="ECO:0007669"/>
    <property type="project" value="RHEA"/>
</dbReference>
<dbReference type="UniPathway" id="UPA00049">
    <property type="reaction ID" value="UER00062"/>
</dbReference>
<evidence type="ECO:0000256" key="15">
    <source>
        <dbReference type="PIRSR" id="PIRSR006468-1"/>
    </source>
</evidence>
<comment type="function">
    <text evidence="2">Acts on leucine, isoleucine and valine.</text>
</comment>
<evidence type="ECO:0000256" key="1">
    <source>
        <dbReference type="ARBA" id="ARBA00001933"/>
    </source>
</evidence>
<dbReference type="GO" id="GO:0052654">
    <property type="term" value="F:L-leucine-2-oxoglutarate transaminase activity"/>
    <property type="evidence" value="ECO:0007669"/>
    <property type="project" value="RHEA"/>
</dbReference>
<evidence type="ECO:0000256" key="16">
    <source>
        <dbReference type="RuleBase" id="RU004106"/>
    </source>
</evidence>
<evidence type="ECO:0000256" key="9">
    <source>
        <dbReference type="ARBA" id="ARBA00022679"/>
    </source>
</evidence>
<comment type="catalytic activity">
    <reaction evidence="14 18">
        <text>L-leucine + 2-oxoglutarate = 4-methyl-2-oxopentanoate + L-glutamate</text>
        <dbReference type="Rhea" id="RHEA:18321"/>
        <dbReference type="ChEBI" id="CHEBI:16810"/>
        <dbReference type="ChEBI" id="CHEBI:17865"/>
        <dbReference type="ChEBI" id="CHEBI:29985"/>
        <dbReference type="ChEBI" id="CHEBI:57427"/>
        <dbReference type="EC" id="2.6.1.42"/>
    </reaction>
</comment>
<keyword evidence="9 18" id="KW-0808">Transferase</keyword>
<evidence type="ECO:0000256" key="10">
    <source>
        <dbReference type="ARBA" id="ARBA00022898"/>
    </source>
</evidence>
<dbReference type="PIRSF" id="PIRSF006468">
    <property type="entry name" value="BCAT1"/>
    <property type="match status" value="1"/>
</dbReference>
<evidence type="ECO:0000256" key="11">
    <source>
        <dbReference type="ARBA" id="ARBA00023304"/>
    </source>
</evidence>
<evidence type="ECO:0000313" key="20">
    <source>
        <dbReference type="EMBL" id="QCL95758.1"/>
    </source>
</evidence>
<keyword evidence="7 18" id="KW-0032">Aminotransferase</keyword>
<dbReference type="GO" id="GO:0052656">
    <property type="term" value="F:L-isoleucine-2-oxoglutarate transaminase activity"/>
    <property type="evidence" value="ECO:0007669"/>
    <property type="project" value="RHEA"/>
</dbReference>
<dbReference type="PANTHER" id="PTHR11825:SF44">
    <property type="entry name" value="BRANCHED-CHAIN-AMINO-ACID AMINOTRANSFERASE"/>
    <property type="match status" value="1"/>
</dbReference>
<dbReference type="Proteomes" id="UP000298649">
    <property type="component" value="Chromosome linear"/>
</dbReference>
<dbReference type="InterPro" id="IPR043131">
    <property type="entry name" value="BCAT-like_N"/>
</dbReference>
<dbReference type="InterPro" id="IPR018300">
    <property type="entry name" value="Aminotrans_IV_CS"/>
</dbReference>
<comment type="cofactor">
    <cofactor evidence="1 17">
        <name>pyridoxal 5'-phosphate</name>
        <dbReference type="ChEBI" id="CHEBI:597326"/>
    </cofactor>
</comment>
<comment type="catalytic activity">
    <reaction evidence="13 18">
        <text>L-isoleucine + 2-oxoglutarate = (S)-3-methyl-2-oxopentanoate + L-glutamate</text>
        <dbReference type="Rhea" id="RHEA:24801"/>
        <dbReference type="ChEBI" id="CHEBI:16810"/>
        <dbReference type="ChEBI" id="CHEBI:29985"/>
        <dbReference type="ChEBI" id="CHEBI:35146"/>
        <dbReference type="ChEBI" id="CHEBI:58045"/>
        <dbReference type="EC" id="2.6.1.42"/>
    </reaction>
</comment>
<dbReference type="InterPro" id="IPR033939">
    <property type="entry name" value="BCAT_family"/>
</dbReference>
<dbReference type="InterPro" id="IPR036038">
    <property type="entry name" value="Aminotransferase-like"/>
</dbReference>
<evidence type="ECO:0000256" key="12">
    <source>
        <dbReference type="ARBA" id="ARBA00048212"/>
    </source>
</evidence>
<evidence type="ECO:0000256" key="6">
    <source>
        <dbReference type="ARBA" id="ARBA00009320"/>
    </source>
</evidence>
<comment type="pathway">
    <text evidence="4 19">Amino-acid biosynthesis; L-valine biosynthesis; L-valine from pyruvate: step 4/4.</text>
</comment>
<feature type="modified residue" description="N6-(pyridoxal phosphate)lysine" evidence="15">
    <location>
        <position position="205"/>
    </location>
</feature>
<comment type="catalytic activity">
    <reaction evidence="12 18">
        <text>L-valine + 2-oxoglutarate = 3-methyl-2-oxobutanoate + L-glutamate</text>
        <dbReference type="Rhea" id="RHEA:24813"/>
        <dbReference type="ChEBI" id="CHEBI:11851"/>
        <dbReference type="ChEBI" id="CHEBI:16810"/>
        <dbReference type="ChEBI" id="CHEBI:29985"/>
        <dbReference type="ChEBI" id="CHEBI:57762"/>
        <dbReference type="EC" id="2.6.1.42"/>
    </reaction>
</comment>
<dbReference type="PANTHER" id="PTHR11825">
    <property type="entry name" value="SUBGROUP IIII AMINOTRANSFERASE"/>
    <property type="match status" value="1"/>
</dbReference>
<dbReference type="Gene3D" id="3.20.10.10">
    <property type="entry name" value="D-amino Acid Aminotransferase, subunit A, domain 2"/>
    <property type="match status" value="1"/>
</dbReference>
<dbReference type="GO" id="GO:0009099">
    <property type="term" value="P:L-valine biosynthetic process"/>
    <property type="evidence" value="ECO:0007669"/>
    <property type="project" value="UniProtKB-UniPathway"/>
</dbReference>
<dbReference type="UniPathway" id="UPA00047">
    <property type="reaction ID" value="UER00058"/>
</dbReference>
<proteinExistence type="inferred from homology"/>
<evidence type="ECO:0000256" key="2">
    <source>
        <dbReference type="ARBA" id="ARBA00003109"/>
    </source>
</evidence>
<comment type="pathway">
    <text evidence="5 19">Amino-acid biosynthesis; L-leucine biosynthesis; L-leucine from 3-methyl-2-oxobutanoate: step 4/4.</text>
</comment>
<dbReference type="InterPro" id="IPR043132">
    <property type="entry name" value="BCAT-like_C"/>
</dbReference>
<dbReference type="AlphaFoldDB" id="A0A4D7YN08"/>
<accession>A0A4D7YN08</accession>
<dbReference type="SUPFAM" id="SSF56752">
    <property type="entry name" value="D-aminoacid aminotransferase-like PLP-dependent enzymes"/>
    <property type="match status" value="1"/>
</dbReference>
<dbReference type="Gene3D" id="3.30.470.10">
    <property type="match status" value="1"/>
</dbReference>
<dbReference type="InterPro" id="IPR005786">
    <property type="entry name" value="B_amino_transII"/>
</dbReference>
<dbReference type="NCBIfam" id="NF009897">
    <property type="entry name" value="PRK13357.1"/>
    <property type="match status" value="1"/>
</dbReference>
<dbReference type="CDD" id="cd01557">
    <property type="entry name" value="BCAT_beta_family"/>
    <property type="match status" value="1"/>
</dbReference>
<protein>
    <recommendedName>
        <fullName evidence="18">Branched-chain-amino-acid aminotransferase</fullName>
        <ecNumber evidence="18">2.6.1.42</ecNumber>
    </recommendedName>
</protein>
<dbReference type="NCBIfam" id="TIGR01123">
    <property type="entry name" value="ilvE_II"/>
    <property type="match status" value="1"/>
</dbReference>